<organism evidence="3">
    <name type="scientific">Thermodesulfobacterium geofontis</name>
    <dbReference type="NCBI Taxonomy" id="1295609"/>
    <lineage>
        <taxon>Bacteria</taxon>
        <taxon>Pseudomonadati</taxon>
        <taxon>Thermodesulfobacteriota</taxon>
        <taxon>Thermodesulfobacteria</taxon>
        <taxon>Thermodesulfobacteriales</taxon>
        <taxon>Thermodesulfobacteriaceae</taxon>
        <taxon>Thermodesulfobacterium</taxon>
    </lineage>
</organism>
<dbReference type="PANTHER" id="PTHR32309:SF13">
    <property type="entry name" value="FERRIC ENTEROBACTIN TRANSPORT PROTEIN FEPE"/>
    <property type="match status" value="1"/>
</dbReference>
<name>A0A7V5XHT0_9BACT</name>
<dbReference type="InterPro" id="IPR050445">
    <property type="entry name" value="Bact_polysacc_biosynth/exp"/>
</dbReference>
<feature type="coiled-coil region" evidence="1">
    <location>
        <begin position="184"/>
        <end position="211"/>
    </location>
</feature>
<reference evidence="3" key="1">
    <citation type="journal article" date="2020" name="mSystems">
        <title>Genome- and Community-Level Interaction Insights into Carbon Utilization and Element Cycling Functions of Hydrothermarchaeota in Hydrothermal Sediment.</title>
        <authorList>
            <person name="Zhou Z."/>
            <person name="Liu Y."/>
            <person name="Xu W."/>
            <person name="Pan J."/>
            <person name="Luo Z.H."/>
            <person name="Li M."/>
        </authorList>
    </citation>
    <scope>NUCLEOTIDE SEQUENCE [LARGE SCALE GENOMIC DNA]</scope>
    <source>
        <strain evidence="3">SpSt-106</strain>
    </source>
</reference>
<gene>
    <name evidence="3" type="ORF">ENM15_07675</name>
</gene>
<protein>
    <submittedName>
        <fullName evidence="3">Capsular biosynthesis protein</fullName>
    </submittedName>
</protein>
<dbReference type="GO" id="GO:0004713">
    <property type="term" value="F:protein tyrosine kinase activity"/>
    <property type="evidence" value="ECO:0007669"/>
    <property type="project" value="TreeGrafter"/>
</dbReference>
<feature type="transmembrane region" description="Helical" evidence="2">
    <location>
        <begin position="351"/>
        <end position="372"/>
    </location>
</feature>
<keyword evidence="2" id="KW-0472">Membrane</keyword>
<dbReference type="GO" id="GO:0005886">
    <property type="term" value="C:plasma membrane"/>
    <property type="evidence" value="ECO:0007669"/>
    <property type="project" value="TreeGrafter"/>
</dbReference>
<feature type="transmembrane region" description="Helical" evidence="2">
    <location>
        <begin position="27"/>
        <end position="46"/>
    </location>
</feature>
<comment type="caution">
    <text evidence="3">The sequence shown here is derived from an EMBL/GenBank/DDBJ whole genome shotgun (WGS) entry which is preliminary data.</text>
</comment>
<proteinExistence type="predicted"/>
<evidence type="ECO:0000313" key="3">
    <source>
        <dbReference type="EMBL" id="HHQ16674.1"/>
    </source>
</evidence>
<accession>A0A7V5XHT0</accession>
<dbReference type="EMBL" id="DRWR01000122">
    <property type="protein sequence ID" value="HHQ16674.1"/>
    <property type="molecule type" value="Genomic_DNA"/>
</dbReference>
<keyword evidence="2" id="KW-1133">Transmembrane helix</keyword>
<sequence length="380" mass="44099">MKKLKIFQQFQNWQKNNSFKDILKNHYLFFLMVVLPLLVLIIYYLFIASDKYVSEAKVTIKQTGQPQTSFNIPLFGIGTPTSKEDAMYLKEYILSYDMLDYLDKKLNLKKMYQSKDIDFISRLSSDVSHEEFLKYYQKHIVKISYDDMSSILTIQVFAFKPEEAKKIAEAILEQCERYINGISHKIAREQMNFIEQELAYANQKMQNAKNILLKFQNTYKILDPTQEAQASASLIAQLEIQLAGKEAELRNLLTYLNEDSFQVQALKNQINALKEQIEKEKSKMVGGDSKLNKILAQYLDLKFNVDFSTDVYKATLSAFETTRVDASRKLKNLVIISSPNLPDEALYPKKAYNITFATIILLLLYGITKLVIEVIKERRL</sequence>
<keyword evidence="1" id="KW-0175">Coiled coil</keyword>
<dbReference type="AlphaFoldDB" id="A0A7V5XHT0"/>
<feature type="coiled-coil region" evidence="1">
    <location>
        <begin position="235"/>
        <end position="283"/>
    </location>
</feature>
<evidence type="ECO:0000256" key="1">
    <source>
        <dbReference type="SAM" id="Coils"/>
    </source>
</evidence>
<evidence type="ECO:0000256" key="2">
    <source>
        <dbReference type="SAM" id="Phobius"/>
    </source>
</evidence>
<keyword evidence="2" id="KW-0812">Transmembrane</keyword>
<dbReference type="PANTHER" id="PTHR32309">
    <property type="entry name" value="TYROSINE-PROTEIN KINASE"/>
    <property type="match status" value="1"/>
</dbReference>